<name>A0A482XGG3_LAOST</name>
<evidence type="ECO:0008006" key="3">
    <source>
        <dbReference type="Google" id="ProtNLM"/>
    </source>
</evidence>
<evidence type="ECO:0000313" key="1">
    <source>
        <dbReference type="EMBL" id="RZF44883.1"/>
    </source>
</evidence>
<protein>
    <recommendedName>
        <fullName evidence="3">CST complex subunit Stn1 N-terminal domain-containing protein</fullName>
    </recommendedName>
</protein>
<dbReference type="Gene3D" id="2.40.50.140">
    <property type="entry name" value="Nucleic acid-binding proteins"/>
    <property type="match status" value="1"/>
</dbReference>
<dbReference type="AlphaFoldDB" id="A0A482XGG3"/>
<sequence>MAAESDGLFLEDDVGSRNSKRVFSLWICDVHTMMHCQQLNKYYFHGWHVPYVRVFGTVLSTVPFASSNTYRYEVDDGTGIITCIYNHDWQLDSVSNCVIDKVISEMEVAERTPRQKPGNPNESTNRNDCAKNRCLEWFSRQIRKKGARVRSEVNQGDCVCFTGTVRLYSGQREIRVTQFNRISRLEDEIGLILQYVDLYKSYMERAGRDMDSLNRV</sequence>
<proteinExistence type="predicted"/>
<comment type="caution">
    <text evidence="1">The sequence shown here is derived from an EMBL/GenBank/DDBJ whole genome shotgun (WGS) entry which is preliminary data.</text>
</comment>
<dbReference type="Proteomes" id="UP000291343">
    <property type="component" value="Unassembled WGS sequence"/>
</dbReference>
<reference evidence="1 2" key="1">
    <citation type="journal article" date="2017" name="Gigascience">
        <title>Genome sequence of the small brown planthopper, Laodelphax striatellus.</title>
        <authorList>
            <person name="Zhu J."/>
            <person name="Jiang F."/>
            <person name="Wang X."/>
            <person name="Yang P."/>
            <person name="Bao Y."/>
            <person name="Zhao W."/>
            <person name="Wang W."/>
            <person name="Lu H."/>
            <person name="Wang Q."/>
            <person name="Cui N."/>
            <person name="Li J."/>
            <person name="Chen X."/>
            <person name="Luo L."/>
            <person name="Yu J."/>
            <person name="Kang L."/>
            <person name="Cui F."/>
        </authorList>
    </citation>
    <scope>NUCLEOTIDE SEQUENCE [LARGE SCALE GENOMIC DNA]</scope>
    <source>
        <strain evidence="1">Lst14</strain>
    </source>
</reference>
<organism evidence="1 2">
    <name type="scientific">Laodelphax striatellus</name>
    <name type="common">Small brown planthopper</name>
    <name type="synonym">Delphax striatella</name>
    <dbReference type="NCBI Taxonomy" id="195883"/>
    <lineage>
        <taxon>Eukaryota</taxon>
        <taxon>Metazoa</taxon>
        <taxon>Ecdysozoa</taxon>
        <taxon>Arthropoda</taxon>
        <taxon>Hexapoda</taxon>
        <taxon>Insecta</taxon>
        <taxon>Pterygota</taxon>
        <taxon>Neoptera</taxon>
        <taxon>Paraneoptera</taxon>
        <taxon>Hemiptera</taxon>
        <taxon>Auchenorrhyncha</taxon>
        <taxon>Fulgoroidea</taxon>
        <taxon>Delphacidae</taxon>
        <taxon>Criomorphinae</taxon>
        <taxon>Laodelphax</taxon>
    </lineage>
</organism>
<accession>A0A482XGG3</accession>
<keyword evidence="2" id="KW-1185">Reference proteome</keyword>
<dbReference type="EMBL" id="QKKF02010263">
    <property type="protein sequence ID" value="RZF44883.1"/>
    <property type="molecule type" value="Genomic_DNA"/>
</dbReference>
<dbReference type="OrthoDB" id="10624787at2759"/>
<evidence type="ECO:0000313" key="2">
    <source>
        <dbReference type="Proteomes" id="UP000291343"/>
    </source>
</evidence>
<dbReference type="InParanoid" id="A0A482XGG3"/>
<gene>
    <name evidence="1" type="ORF">LSTR_LSTR004508</name>
</gene>
<dbReference type="SMR" id="A0A482XGG3"/>
<dbReference type="InterPro" id="IPR012340">
    <property type="entry name" value="NA-bd_OB-fold"/>
</dbReference>